<protein>
    <recommendedName>
        <fullName evidence="1">BioF2-like acetyltransferase domain-containing protein</fullName>
    </recommendedName>
</protein>
<dbReference type="Gene3D" id="3.40.630.30">
    <property type="match status" value="1"/>
</dbReference>
<evidence type="ECO:0000313" key="3">
    <source>
        <dbReference type="Proteomes" id="UP000317171"/>
    </source>
</evidence>
<feature type="domain" description="BioF2-like acetyltransferase" evidence="1">
    <location>
        <begin position="175"/>
        <end position="330"/>
    </location>
</feature>
<keyword evidence="3" id="KW-1185">Reference proteome</keyword>
<gene>
    <name evidence="2" type="ORF">Pan241w_14920</name>
</gene>
<evidence type="ECO:0000259" key="1">
    <source>
        <dbReference type="Pfam" id="PF13480"/>
    </source>
</evidence>
<proteinExistence type="predicted"/>
<dbReference type="Proteomes" id="UP000317171">
    <property type="component" value="Chromosome"/>
</dbReference>
<dbReference type="InterPro" id="IPR038740">
    <property type="entry name" value="BioF2-like_GNAT_dom"/>
</dbReference>
<dbReference type="InterPro" id="IPR016181">
    <property type="entry name" value="Acyl_CoA_acyltransferase"/>
</dbReference>
<dbReference type="EMBL" id="CP036269">
    <property type="protein sequence ID" value="QDT41431.1"/>
    <property type="molecule type" value="Genomic_DNA"/>
</dbReference>
<dbReference type="RefSeq" id="WP_145212991.1">
    <property type="nucleotide sequence ID" value="NZ_CP036269.1"/>
</dbReference>
<evidence type="ECO:0000313" key="2">
    <source>
        <dbReference type="EMBL" id="QDT41431.1"/>
    </source>
</evidence>
<dbReference type="OrthoDB" id="286168at2"/>
<dbReference type="Pfam" id="PF13480">
    <property type="entry name" value="Acetyltransf_6"/>
    <property type="match status" value="1"/>
</dbReference>
<reference evidence="2 3" key="1">
    <citation type="submission" date="2019-02" db="EMBL/GenBank/DDBJ databases">
        <title>Deep-cultivation of Planctomycetes and their phenomic and genomic characterization uncovers novel biology.</title>
        <authorList>
            <person name="Wiegand S."/>
            <person name="Jogler M."/>
            <person name="Boedeker C."/>
            <person name="Pinto D."/>
            <person name="Vollmers J."/>
            <person name="Rivas-Marin E."/>
            <person name="Kohn T."/>
            <person name="Peeters S.H."/>
            <person name="Heuer A."/>
            <person name="Rast P."/>
            <person name="Oberbeckmann S."/>
            <person name="Bunk B."/>
            <person name="Jeske O."/>
            <person name="Meyerdierks A."/>
            <person name="Storesund J.E."/>
            <person name="Kallscheuer N."/>
            <person name="Luecker S."/>
            <person name="Lage O.M."/>
            <person name="Pohl T."/>
            <person name="Merkel B.J."/>
            <person name="Hornburger P."/>
            <person name="Mueller R.-W."/>
            <person name="Bruemmer F."/>
            <person name="Labrenz M."/>
            <person name="Spormann A.M."/>
            <person name="Op den Camp H."/>
            <person name="Overmann J."/>
            <person name="Amann R."/>
            <person name="Jetten M.S.M."/>
            <person name="Mascher T."/>
            <person name="Medema M.H."/>
            <person name="Devos D.P."/>
            <person name="Kaster A.-K."/>
            <person name="Ovreas L."/>
            <person name="Rohde M."/>
            <person name="Galperin M.Y."/>
            <person name="Jogler C."/>
        </authorList>
    </citation>
    <scope>NUCLEOTIDE SEQUENCE [LARGE SCALE GENOMIC DNA]</scope>
    <source>
        <strain evidence="2 3">Pan241w</strain>
    </source>
</reference>
<sequence>MLNVIELNKTDELKDYRADWNRLLMVTPGGSFFQSPDWLEVYWRHFSEKQSLRVFVVRDADEITGILPLCVRRISTKFGPCSILTFPFDDWGSVYGPVSADPQATLTTVLDFVLQSRRDWDLIDLRCIDRDHFDSGATERAFQSLKMPFEIFPWNETMYINLDQTWDEYLAARPRKARQTYLRAERKVAEEGEIEYLRYRPRGEAHGDADPRWDLYEQCLQVAGNSWQAASTDGTTLTHEKVAGFFRDSYASAIRAGAMDLNLIYLSGKPAAFSFNYYFNGRLDGLKMGFDAQVSRKGLGRLLLGRMIHDSMDRGDLLLDMGCGAQDAKKYWYTSVEKGYRYVHYSQTSPMGQILKLSHQVAGWFRNRFSSSEKSDASDVPQRALQETHH</sequence>
<dbReference type="SUPFAM" id="SSF55729">
    <property type="entry name" value="Acyl-CoA N-acyltransferases (Nat)"/>
    <property type="match status" value="1"/>
</dbReference>
<dbReference type="KEGG" id="gaz:Pan241w_14920"/>
<name>A0A517RC13_9PLAN</name>
<dbReference type="AlphaFoldDB" id="A0A517RC13"/>
<organism evidence="2 3">
    <name type="scientific">Gimesia alba</name>
    <dbReference type="NCBI Taxonomy" id="2527973"/>
    <lineage>
        <taxon>Bacteria</taxon>
        <taxon>Pseudomonadati</taxon>
        <taxon>Planctomycetota</taxon>
        <taxon>Planctomycetia</taxon>
        <taxon>Planctomycetales</taxon>
        <taxon>Planctomycetaceae</taxon>
        <taxon>Gimesia</taxon>
    </lineage>
</organism>
<accession>A0A517RC13</accession>